<keyword evidence="1" id="KW-0472">Membrane</keyword>
<accession>A0ABP0F0P8</accession>
<evidence type="ECO:0000256" key="1">
    <source>
        <dbReference type="SAM" id="Phobius"/>
    </source>
</evidence>
<sequence>MISTSKSCVPGGKTYLGVFMTLANVGFGLSTFFQLVLLMLVLYPIVDHVSRTNLKHSSRIKNTIFRLAACTAICITSDLLFLITRHVRLPEDTGIFTGLCSCYDVTINVCTVVCSFADWRKRFFPMITSKEDAISLSSSSKTSTNTTN</sequence>
<proteinExistence type="predicted"/>
<feature type="transmembrane region" description="Helical" evidence="1">
    <location>
        <begin position="64"/>
        <end position="83"/>
    </location>
</feature>
<evidence type="ECO:0000313" key="3">
    <source>
        <dbReference type="Proteomes" id="UP001642483"/>
    </source>
</evidence>
<reference evidence="2 3" key="1">
    <citation type="submission" date="2024-02" db="EMBL/GenBank/DDBJ databases">
        <authorList>
            <person name="Daric V."/>
            <person name="Darras S."/>
        </authorList>
    </citation>
    <scope>NUCLEOTIDE SEQUENCE [LARGE SCALE GENOMIC DNA]</scope>
</reference>
<keyword evidence="1" id="KW-0812">Transmembrane</keyword>
<dbReference type="Proteomes" id="UP001642483">
    <property type="component" value="Unassembled WGS sequence"/>
</dbReference>
<keyword evidence="1" id="KW-1133">Transmembrane helix</keyword>
<evidence type="ECO:0000313" key="2">
    <source>
        <dbReference type="EMBL" id="CAK8673289.1"/>
    </source>
</evidence>
<organism evidence="2 3">
    <name type="scientific">Clavelina lepadiformis</name>
    <name type="common">Light-bulb sea squirt</name>
    <name type="synonym">Ascidia lepadiformis</name>
    <dbReference type="NCBI Taxonomy" id="159417"/>
    <lineage>
        <taxon>Eukaryota</taxon>
        <taxon>Metazoa</taxon>
        <taxon>Chordata</taxon>
        <taxon>Tunicata</taxon>
        <taxon>Ascidiacea</taxon>
        <taxon>Aplousobranchia</taxon>
        <taxon>Clavelinidae</taxon>
        <taxon>Clavelina</taxon>
    </lineage>
</organism>
<gene>
    <name evidence="2" type="ORF">CVLEPA_LOCUS3095</name>
</gene>
<feature type="transmembrane region" description="Helical" evidence="1">
    <location>
        <begin position="95"/>
        <end position="117"/>
    </location>
</feature>
<comment type="caution">
    <text evidence="2">The sequence shown here is derived from an EMBL/GenBank/DDBJ whole genome shotgun (WGS) entry which is preliminary data.</text>
</comment>
<protein>
    <submittedName>
        <fullName evidence="2">Uncharacterized protein</fullName>
    </submittedName>
</protein>
<feature type="transmembrane region" description="Helical" evidence="1">
    <location>
        <begin position="15"/>
        <end position="43"/>
    </location>
</feature>
<name>A0ABP0F0P8_CLALP</name>
<dbReference type="EMBL" id="CAWYQH010000002">
    <property type="protein sequence ID" value="CAK8673289.1"/>
    <property type="molecule type" value="Genomic_DNA"/>
</dbReference>
<keyword evidence="3" id="KW-1185">Reference proteome</keyword>